<proteinExistence type="predicted"/>
<reference evidence="1 2" key="1">
    <citation type="journal article" date="2019" name="Nat. Ecol. Evol.">
        <title>Megaphylogeny resolves global patterns of mushroom evolution.</title>
        <authorList>
            <person name="Varga T."/>
            <person name="Krizsan K."/>
            <person name="Foldi C."/>
            <person name="Dima B."/>
            <person name="Sanchez-Garcia M."/>
            <person name="Sanchez-Ramirez S."/>
            <person name="Szollosi G.J."/>
            <person name="Szarkandi J.G."/>
            <person name="Papp V."/>
            <person name="Albert L."/>
            <person name="Andreopoulos W."/>
            <person name="Angelini C."/>
            <person name="Antonin V."/>
            <person name="Barry K.W."/>
            <person name="Bougher N.L."/>
            <person name="Buchanan P."/>
            <person name="Buyck B."/>
            <person name="Bense V."/>
            <person name="Catcheside P."/>
            <person name="Chovatia M."/>
            <person name="Cooper J."/>
            <person name="Damon W."/>
            <person name="Desjardin D."/>
            <person name="Finy P."/>
            <person name="Geml J."/>
            <person name="Haridas S."/>
            <person name="Hughes K."/>
            <person name="Justo A."/>
            <person name="Karasinski D."/>
            <person name="Kautmanova I."/>
            <person name="Kiss B."/>
            <person name="Kocsube S."/>
            <person name="Kotiranta H."/>
            <person name="LaButti K.M."/>
            <person name="Lechner B.E."/>
            <person name="Liimatainen K."/>
            <person name="Lipzen A."/>
            <person name="Lukacs Z."/>
            <person name="Mihaltcheva S."/>
            <person name="Morgado L.N."/>
            <person name="Niskanen T."/>
            <person name="Noordeloos M.E."/>
            <person name="Ohm R.A."/>
            <person name="Ortiz-Santana B."/>
            <person name="Ovrebo C."/>
            <person name="Racz N."/>
            <person name="Riley R."/>
            <person name="Savchenko A."/>
            <person name="Shiryaev A."/>
            <person name="Soop K."/>
            <person name="Spirin V."/>
            <person name="Szebenyi C."/>
            <person name="Tomsovsky M."/>
            <person name="Tulloss R.E."/>
            <person name="Uehling J."/>
            <person name="Grigoriev I.V."/>
            <person name="Vagvolgyi C."/>
            <person name="Papp T."/>
            <person name="Martin F.M."/>
            <person name="Miettinen O."/>
            <person name="Hibbett D.S."/>
            <person name="Nagy L.G."/>
        </authorList>
    </citation>
    <scope>NUCLEOTIDE SEQUENCE [LARGE SCALE GENOMIC DNA]</scope>
    <source>
        <strain evidence="1 2">NL-1719</strain>
    </source>
</reference>
<evidence type="ECO:0000313" key="1">
    <source>
        <dbReference type="EMBL" id="TFK68379.1"/>
    </source>
</evidence>
<accession>A0ACD3ARV0</accession>
<sequence length="303" mass="35012">MSSTAQASIKKQISPLFQWLLNRPPIVREKRTYIIICTDPDTTPPPLLHQFCKVKFCFGLHEVKRFEKNCPMPARVIPTPGRHRPSFKRFDYPKETSWYAFTDPLPPGVHISDLHNHWHAMIRKFCKTNWRSEEETKKAVDELGKRFGGGLLVESSRDAFPFKNEVARPEAPEQRFYDIQLGTVPTSHPLGYSAVGSGAYTTPRPGKTMEELIFWELSKRDGNDDEGPTGWYRIYEDPNLRPGDATVRECVQMFMKLWDSTDLRDETQRIAVSEEIKELFRNHVVIRLPPKSVHDVEGEDKEA</sequence>
<protein>
    <submittedName>
        <fullName evidence="1">Uncharacterized protein</fullName>
    </submittedName>
</protein>
<gene>
    <name evidence="1" type="ORF">BDN72DRAFT_960295</name>
</gene>
<name>A0ACD3ARV0_9AGAR</name>
<dbReference type="Proteomes" id="UP000308600">
    <property type="component" value="Unassembled WGS sequence"/>
</dbReference>
<keyword evidence="2" id="KW-1185">Reference proteome</keyword>
<dbReference type="EMBL" id="ML208353">
    <property type="protein sequence ID" value="TFK68379.1"/>
    <property type="molecule type" value="Genomic_DNA"/>
</dbReference>
<feature type="non-terminal residue" evidence="1">
    <location>
        <position position="1"/>
    </location>
</feature>
<evidence type="ECO:0000313" key="2">
    <source>
        <dbReference type="Proteomes" id="UP000308600"/>
    </source>
</evidence>
<organism evidence="1 2">
    <name type="scientific">Pluteus cervinus</name>
    <dbReference type="NCBI Taxonomy" id="181527"/>
    <lineage>
        <taxon>Eukaryota</taxon>
        <taxon>Fungi</taxon>
        <taxon>Dikarya</taxon>
        <taxon>Basidiomycota</taxon>
        <taxon>Agaricomycotina</taxon>
        <taxon>Agaricomycetes</taxon>
        <taxon>Agaricomycetidae</taxon>
        <taxon>Agaricales</taxon>
        <taxon>Pluteineae</taxon>
        <taxon>Pluteaceae</taxon>
        <taxon>Pluteus</taxon>
    </lineage>
</organism>